<name>A0ABQ6IJC1_9MICO</name>
<dbReference type="Proteomes" id="UP001157125">
    <property type="component" value="Unassembled WGS sequence"/>
</dbReference>
<protein>
    <recommendedName>
        <fullName evidence="4">Primosomal protein</fullName>
    </recommendedName>
</protein>
<proteinExistence type="predicted"/>
<gene>
    <name evidence="2" type="ORF">GCM10025876_36140</name>
</gene>
<evidence type="ECO:0000313" key="3">
    <source>
        <dbReference type="Proteomes" id="UP001157125"/>
    </source>
</evidence>
<feature type="compositionally biased region" description="Acidic residues" evidence="1">
    <location>
        <begin position="70"/>
        <end position="90"/>
    </location>
</feature>
<evidence type="ECO:0000256" key="1">
    <source>
        <dbReference type="SAM" id="MobiDB-lite"/>
    </source>
</evidence>
<sequence length="96" mass="10956">MSAEAREALRRLTAAFEEHLEAVTSRRGEEDATVDDAYEALAEAFVRYEEVLDVEYAETLPVLLDEDFDEEALDGHAEEDDEALDDDLDDFDLRQE</sequence>
<dbReference type="EMBL" id="BSUN01000001">
    <property type="protein sequence ID" value="GMA37410.1"/>
    <property type="molecule type" value="Genomic_DNA"/>
</dbReference>
<evidence type="ECO:0000313" key="2">
    <source>
        <dbReference type="EMBL" id="GMA37410.1"/>
    </source>
</evidence>
<keyword evidence="3" id="KW-1185">Reference proteome</keyword>
<comment type="caution">
    <text evidence="2">The sequence shown here is derived from an EMBL/GenBank/DDBJ whole genome shotgun (WGS) entry which is preliminary data.</text>
</comment>
<evidence type="ECO:0008006" key="4">
    <source>
        <dbReference type="Google" id="ProtNLM"/>
    </source>
</evidence>
<dbReference type="RefSeq" id="WP_284329105.1">
    <property type="nucleotide sequence ID" value="NZ_BSUN01000001.1"/>
</dbReference>
<feature type="region of interest" description="Disordered" evidence="1">
    <location>
        <begin position="70"/>
        <end position="96"/>
    </location>
</feature>
<reference evidence="3" key="1">
    <citation type="journal article" date="2019" name="Int. J. Syst. Evol. Microbiol.">
        <title>The Global Catalogue of Microorganisms (GCM) 10K type strain sequencing project: providing services to taxonomists for standard genome sequencing and annotation.</title>
        <authorList>
            <consortium name="The Broad Institute Genomics Platform"/>
            <consortium name="The Broad Institute Genome Sequencing Center for Infectious Disease"/>
            <person name="Wu L."/>
            <person name="Ma J."/>
        </authorList>
    </citation>
    <scope>NUCLEOTIDE SEQUENCE [LARGE SCALE GENOMIC DNA]</scope>
    <source>
        <strain evidence="3">NBRC 112299</strain>
    </source>
</reference>
<organism evidence="2 3">
    <name type="scientific">Demequina litorisediminis</name>
    <dbReference type="NCBI Taxonomy" id="1849022"/>
    <lineage>
        <taxon>Bacteria</taxon>
        <taxon>Bacillati</taxon>
        <taxon>Actinomycetota</taxon>
        <taxon>Actinomycetes</taxon>
        <taxon>Micrococcales</taxon>
        <taxon>Demequinaceae</taxon>
        <taxon>Demequina</taxon>
    </lineage>
</organism>
<accession>A0ABQ6IJC1</accession>